<dbReference type="PANTHER" id="PTHR30302">
    <property type="entry name" value="HYDROGENASE 1 MATURATION PROTEASE"/>
    <property type="match status" value="1"/>
</dbReference>
<evidence type="ECO:0000256" key="4">
    <source>
        <dbReference type="ARBA" id="ARBA00022723"/>
    </source>
</evidence>
<comment type="similarity">
    <text evidence="1">Belongs to the peptidase A31 family.</text>
</comment>
<dbReference type="SUPFAM" id="SSF53163">
    <property type="entry name" value="HybD-like"/>
    <property type="match status" value="1"/>
</dbReference>
<keyword evidence="5" id="KW-0064">Aspartyl protease</keyword>
<dbReference type="InterPro" id="IPR023430">
    <property type="entry name" value="Pept_HybD-like_dom_sf"/>
</dbReference>
<organism evidence="8 9">
    <name type="scientific">Desulfonema limicola</name>
    <dbReference type="NCBI Taxonomy" id="45656"/>
    <lineage>
        <taxon>Bacteria</taxon>
        <taxon>Pseudomonadati</taxon>
        <taxon>Thermodesulfobacteriota</taxon>
        <taxon>Desulfobacteria</taxon>
        <taxon>Desulfobacterales</taxon>
        <taxon>Desulfococcaceae</taxon>
        <taxon>Desulfonema</taxon>
    </lineage>
</organism>
<evidence type="ECO:0000256" key="1">
    <source>
        <dbReference type="ARBA" id="ARBA00006814"/>
    </source>
</evidence>
<dbReference type="Proteomes" id="UP000663720">
    <property type="component" value="Chromosome"/>
</dbReference>
<name>A0A975BBV4_9BACT</name>
<dbReference type="Gene3D" id="3.40.50.1450">
    <property type="entry name" value="HybD-like"/>
    <property type="match status" value="1"/>
</dbReference>
<dbReference type="RefSeq" id="WP_207688386.1">
    <property type="nucleotide sequence ID" value="NZ_CP061799.1"/>
</dbReference>
<keyword evidence="9" id="KW-1185">Reference proteome</keyword>
<evidence type="ECO:0000256" key="5">
    <source>
        <dbReference type="ARBA" id="ARBA00022750"/>
    </source>
</evidence>
<reference evidence="8" key="1">
    <citation type="journal article" date="2021" name="Microb. Physiol.">
        <title>Proteogenomic Insights into the Physiology of Marine, Sulfate-Reducing, Filamentous Desulfonema limicola and Desulfonema magnum.</title>
        <authorList>
            <person name="Schnaars V."/>
            <person name="Wohlbrand L."/>
            <person name="Scheve S."/>
            <person name="Hinrichs C."/>
            <person name="Reinhardt R."/>
            <person name="Rabus R."/>
        </authorList>
    </citation>
    <scope>NUCLEOTIDE SEQUENCE</scope>
    <source>
        <strain evidence="8">5ac10</strain>
    </source>
</reference>
<dbReference type="NCBIfam" id="TIGR00072">
    <property type="entry name" value="hydrog_prot"/>
    <property type="match status" value="1"/>
</dbReference>
<sequence>MNKPNITILGVGCLLLTDEGFGCHVIKKMEEEYIFSENVSLLDGGVLGMNLLGLISEADYLIVIDIIRNNQKPGTIYRIDDKDIPSRIRAKNSLHQIDFLETMTLCRHGLDKVPKTVIFGVEPQDMETYSVELTPVIQNKMDDIIEKVLEELVSLGGTYTKKE</sequence>
<dbReference type="GO" id="GO:0008047">
    <property type="term" value="F:enzyme activator activity"/>
    <property type="evidence" value="ECO:0007669"/>
    <property type="project" value="InterPro"/>
</dbReference>
<dbReference type="AlphaFoldDB" id="A0A975BBV4"/>
<dbReference type="CDD" id="cd06062">
    <property type="entry name" value="H2MP_MemB-H2up"/>
    <property type="match status" value="1"/>
</dbReference>
<dbReference type="GO" id="GO:0046872">
    <property type="term" value="F:metal ion binding"/>
    <property type="evidence" value="ECO:0007669"/>
    <property type="project" value="UniProtKB-KW"/>
</dbReference>
<dbReference type="InterPro" id="IPR000671">
    <property type="entry name" value="Peptidase_A31"/>
</dbReference>
<proteinExistence type="inferred from homology"/>
<dbReference type="NCBIfam" id="TIGR00140">
    <property type="entry name" value="hupD"/>
    <property type="match status" value="1"/>
</dbReference>
<evidence type="ECO:0000256" key="7">
    <source>
        <dbReference type="PIRSR" id="PIRSR604419-1"/>
    </source>
</evidence>
<dbReference type="KEGG" id="dli:dnl_48330"/>
<evidence type="ECO:0000313" key="9">
    <source>
        <dbReference type="Proteomes" id="UP000663720"/>
    </source>
</evidence>
<accession>A0A975BBV4</accession>
<feature type="binding site" evidence="7">
    <location>
        <position position="65"/>
    </location>
    <ligand>
        <name>Ni(2+)</name>
        <dbReference type="ChEBI" id="CHEBI:49786"/>
    </ligand>
</feature>
<evidence type="ECO:0000256" key="2">
    <source>
        <dbReference type="ARBA" id="ARBA00022596"/>
    </source>
</evidence>
<protein>
    <submittedName>
        <fullName evidence="8">Periplasmic [Ni/Fe] hydrogenase, cytochrome subunit</fullName>
    </submittedName>
</protein>
<keyword evidence="2 7" id="KW-0533">Nickel</keyword>
<keyword evidence="4 7" id="KW-0479">Metal-binding</keyword>
<feature type="binding site" evidence="7">
    <location>
        <position position="19"/>
    </location>
    <ligand>
        <name>Ni(2+)</name>
        <dbReference type="ChEBI" id="CHEBI:49786"/>
    </ligand>
</feature>
<keyword evidence="3" id="KW-0645">Protease</keyword>
<dbReference type="Pfam" id="PF01750">
    <property type="entry name" value="HycI"/>
    <property type="match status" value="1"/>
</dbReference>
<evidence type="ECO:0000313" key="8">
    <source>
        <dbReference type="EMBL" id="QTA82458.1"/>
    </source>
</evidence>
<gene>
    <name evidence="8" type="primary">hynC</name>
    <name evidence="8" type="ORF">dnl_48330</name>
</gene>
<dbReference type="PANTHER" id="PTHR30302:SF1">
    <property type="entry name" value="HYDROGENASE 2 MATURATION PROTEASE"/>
    <property type="match status" value="1"/>
</dbReference>
<feature type="binding site" evidence="7">
    <location>
        <position position="95"/>
    </location>
    <ligand>
        <name>Ni(2+)</name>
        <dbReference type="ChEBI" id="CHEBI:49786"/>
    </ligand>
</feature>
<dbReference type="InterPro" id="IPR004419">
    <property type="entry name" value="Pept_A31_hyd_express"/>
</dbReference>
<keyword evidence="6" id="KW-0378">Hydrolase</keyword>
<dbReference type="EMBL" id="CP061799">
    <property type="protein sequence ID" value="QTA82458.1"/>
    <property type="molecule type" value="Genomic_DNA"/>
</dbReference>
<dbReference type="PRINTS" id="PR00446">
    <property type="entry name" value="HYDRGNUPTAKE"/>
</dbReference>
<evidence type="ECO:0000256" key="6">
    <source>
        <dbReference type="ARBA" id="ARBA00022801"/>
    </source>
</evidence>
<dbReference type="GO" id="GO:0004190">
    <property type="term" value="F:aspartic-type endopeptidase activity"/>
    <property type="evidence" value="ECO:0007669"/>
    <property type="project" value="UniProtKB-KW"/>
</dbReference>
<evidence type="ECO:0000256" key="3">
    <source>
        <dbReference type="ARBA" id="ARBA00022670"/>
    </source>
</evidence>
<dbReference type="GO" id="GO:0016485">
    <property type="term" value="P:protein processing"/>
    <property type="evidence" value="ECO:0007669"/>
    <property type="project" value="InterPro"/>
</dbReference>